<dbReference type="SUPFAM" id="SSF55729">
    <property type="entry name" value="Acyl-CoA N-acyltransferases (Nat)"/>
    <property type="match status" value="1"/>
</dbReference>
<evidence type="ECO:0000313" key="2">
    <source>
        <dbReference type="EMBL" id="KMW67485.1"/>
    </source>
</evidence>
<dbReference type="Gene3D" id="3.40.630.30">
    <property type="match status" value="1"/>
</dbReference>
<dbReference type="Proteomes" id="UP000007802">
    <property type="component" value="Unassembled WGS sequence"/>
</dbReference>
<reference evidence="2" key="1">
    <citation type="submission" date="2010-03" db="EMBL/GenBank/DDBJ databases">
        <title>Annotation of Blastomyces dermatitidis strain ATCC 18188.</title>
        <authorList>
            <consortium name="The Broad Institute Genome Sequencing Platform"/>
            <consortium name="Broad Institute Genome Sequencing Center for Infectious Disease."/>
            <person name="Cuomo C."/>
            <person name="Klein B."/>
            <person name="Sullivan T."/>
            <person name="Heitman J."/>
            <person name="Young S."/>
            <person name="Zeng Q."/>
            <person name="Gargeya S."/>
            <person name="Alvarado L."/>
            <person name="Berlin A.M."/>
            <person name="Chapman S.B."/>
            <person name="Chen Z."/>
            <person name="Freedman E."/>
            <person name="Gellesch M."/>
            <person name="Goldberg J."/>
            <person name="Griggs A."/>
            <person name="Gujja S."/>
            <person name="Heilman E."/>
            <person name="Heiman D."/>
            <person name="Howarth C."/>
            <person name="Mehta T."/>
            <person name="Neiman D."/>
            <person name="Pearson M."/>
            <person name="Roberts A."/>
            <person name="Saif S."/>
            <person name="Shea T."/>
            <person name="Shenoy N."/>
            <person name="Sisk P."/>
            <person name="Stolte C."/>
            <person name="Sykes S."/>
            <person name="White J."/>
            <person name="Yandava C."/>
            <person name="Haas B."/>
            <person name="Nusbaum C."/>
            <person name="Birren B."/>
        </authorList>
    </citation>
    <scope>NUCLEOTIDE SEQUENCE</scope>
    <source>
        <strain evidence="2">ATCC 18188</strain>
    </source>
</reference>
<feature type="domain" description="N-acetyltransferase" evidence="1">
    <location>
        <begin position="150"/>
        <end position="323"/>
    </location>
</feature>
<gene>
    <name evidence="2" type="ORF">BDDG_12147</name>
</gene>
<dbReference type="CDD" id="cd04301">
    <property type="entry name" value="NAT_SF"/>
    <property type="match status" value="1"/>
</dbReference>
<dbReference type="PANTHER" id="PTHR43792">
    <property type="entry name" value="GNAT FAMILY, PUTATIVE (AFU_ORTHOLOGUE AFUA_3G00765)-RELATED-RELATED"/>
    <property type="match status" value="1"/>
</dbReference>
<proteinExistence type="predicted"/>
<dbReference type="PROSITE" id="PS51186">
    <property type="entry name" value="GNAT"/>
    <property type="match status" value="1"/>
</dbReference>
<protein>
    <recommendedName>
        <fullName evidence="1">N-acetyltransferase domain-containing protein</fullName>
    </recommendedName>
</protein>
<name>A0A0J9EQM2_AJEDA</name>
<evidence type="ECO:0000259" key="1">
    <source>
        <dbReference type="PROSITE" id="PS51186"/>
    </source>
</evidence>
<dbReference type="PANTHER" id="PTHR43792:SF1">
    <property type="entry name" value="N-ACETYLTRANSFERASE DOMAIN-CONTAINING PROTEIN"/>
    <property type="match status" value="1"/>
</dbReference>
<dbReference type="EMBL" id="GG749425">
    <property type="protein sequence ID" value="KMW67485.1"/>
    <property type="molecule type" value="Genomic_DNA"/>
</dbReference>
<dbReference type="InterPro" id="IPR016181">
    <property type="entry name" value="Acyl_CoA_acyltransferase"/>
</dbReference>
<dbReference type="AlphaFoldDB" id="A0A0J9EQM2"/>
<dbReference type="InterPro" id="IPR051531">
    <property type="entry name" value="N-acetyltransferase"/>
</dbReference>
<dbReference type="InterPro" id="IPR000182">
    <property type="entry name" value="GNAT_dom"/>
</dbReference>
<dbReference type="OrthoDB" id="4072826at2759"/>
<dbReference type="GO" id="GO:0016747">
    <property type="term" value="F:acyltransferase activity, transferring groups other than amino-acyl groups"/>
    <property type="evidence" value="ECO:0007669"/>
    <property type="project" value="InterPro"/>
</dbReference>
<organism evidence="2">
    <name type="scientific">Ajellomyces dermatitidis (strain ATCC 18188 / CBS 674.68)</name>
    <name type="common">Blastomyces dermatitidis</name>
    <dbReference type="NCBI Taxonomy" id="653446"/>
    <lineage>
        <taxon>Eukaryota</taxon>
        <taxon>Fungi</taxon>
        <taxon>Dikarya</taxon>
        <taxon>Ascomycota</taxon>
        <taxon>Pezizomycotina</taxon>
        <taxon>Eurotiomycetes</taxon>
        <taxon>Eurotiomycetidae</taxon>
        <taxon>Onygenales</taxon>
        <taxon>Ajellomycetaceae</taxon>
        <taxon>Blastomyces</taxon>
    </lineage>
</organism>
<sequence length="326" mass="36716">MDHVQPDMSVPEKLVRRHSLTSRINIDRTNADKSPTWKRRYQHLSRWQLESCQGNLVSIWRHSSSRFGASPPTTMFCLISSLAKVRDLQNWWIMVAGQPLTVKLAIDNNKSIPNCLSPKMENGSEPTTTAEPQHAAPISDVPLEIRTSRLFMRHLVPELDANDIFAIRSRMDVMKWSSTRVPDADIAATKEHLLKVNRPDALGLTVFEASNLSRAIACIGFYKRNDGTELGYLLHPDYWGKGYATEAVRAAIDVWWGFAATVHPENNSDPLSKPKNDLVLHAVTDALNGASNRVLMKCGFKQVDKRVDELGPCIMWELHKEAKLIG</sequence>
<dbReference type="Pfam" id="PF13302">
    <property type="entry name" value="Acetyltransf_3"/>
    <property type="match status" value="1"/>
</dbReference>
<accession>A0A0J9EQM2</accession>